<organism evidence="13 14">
    <name type="scientific">Meganyctiphanes norvegica</name>
    <name type="common">Northern krill</name>
    <name type="synonym">Thysanopoda norvegica</name>
    <dbReference type="NCBI Taxonomy" id="48144"/>
    <lineage>
        <taxon>Eukaryota</taxon>
        <taxon>Metazoa</taxon>
        <taxon>Ecdysozoa</taxon>
        <taxon>Arthropoda</taxon>
        <taxon>Crustacea</taxon>
        <taxon>Multicrustacea</taxon>
        <taxon>Malacostraca</taxon>
        <taxon>Eumalacostraca</taxon>
        <taxon>Eucarida</taxon>
        <taxon>Euphausiacea</taxon>
        <taxon>Euphausiidae</taxon>
        <taxon>Meganyctiphanes</taxon>
    </lineage>
</organism>
<evidence type="ECO:0000259" key="12">
    <source>
        <dbReference type="Pfam" id="PF00520"/>
    </source>
</evidence>
<keyword evidence="10" id="KW-0407">Ion channel</keyword>
<evidence type="ECO:0000256" key="3">
    <source>
        <dbReference type="ARBA" id="ARBA00022692"/>
    </source>
</evidence>
<evidence type="ECO:0000256" key="7">
    <source>
        <dbReference type="ARBA" id="ARBA00023065"/>
    </source>
</evidence>
<evidence type="ECO:0000256" key="2">
    <source>
        <dbReference type="ARBA" id="ARBA00022448"/>
    </source>
</evidence>
<dbReference type="Pfam" id="PF00520">
    <property type="entry name" value="Ion_trans"/>
    <property type="match status" value="1"/>
</dbReference>
<evidence type="ECO:0000256" key="5">
    <source>
        <dbReference type="ARBA" id="ARBA00022989"/>
    </source>
</evidence>
<feature type="transmembrane region" description="Helical" evidence="11">
    <location>
        <begin position="12"/>
        <end position="32"/>
    </location>
</feature>
<name>A0AAV2S5J1_MEGNR</name>
<keyword evidence="4" id="KW-0677">Repeat</keyword>
<feature type="transmembrane region" description="Helical" evidence="11">
    <location>
        <begin position="81"/>
        <end position="102"/>
    </location>
</feature>
<dbReference type="GO" id="GO:0005216">
    <property type="term" value="F:monoatomic ion channel activity"/>
    <property type="evidence" value="ECO:0007669"/>
    <property type="project" value="InterPro"/>
</dbReference>
<evidence type="ECO:0000256" key="8">
    <source>
        <dbReference type="ARBA" id="ARBA00023136"/>
    </source>
</evidence>
<accession>A0AAV2S5J1</accession>
<evidence type="ECO:0000256" key="4">
    <source>
        <dbReference type="ARBA" id="ARBA00022737"/>
    </source>
</evidence>
<keyword evidence="6" id="KW-0040">ANK repeat</keyword>
<dbReference type="Proteomes" id="UP001497623">
    <property type="component" value="Unassembled WGS sequence"/>
</dbReference>
<evidence type="ECO:0000256" key="6">
    <source>
        <dbReference type="ARBA" id="ARBA00023043"/>
    </source>
</evidence>
<evidence type="ECO:0000313" key="14">
    <source>
        <dbReference type="Proteomes" id="UP001497623"/>
    </source>
</evidence>
<keyword evidence="5 11" id="KW-1133">Transmembrane helix</keyword>
<evidence type="ECO:0000256" key="1">
    <source>
        <dbReference type="ARBA" id="ARBA00004141"/>
    </source>
</evidence>
<sequence>SMFKQVFKTIFKILLFGSFLILAFSLNFTILFHTDTGDFFKNNTIYVRGFGDAILKVFVMSIGEVDYNYHKLTMLPGSASLMLLLFIFVVILVSMNLMNAIAISDLNELRKEAEFACNNRTLEYVLYYDIFRKTFLRQFIIDSSVFHCFPGKCVLITPDQFSVTWVKCNGHECSIQKYCPKFIRCPKFILRNVINVIKRTYHNINNKTNLYIDDYENKHTLCNNCREHKTDDHKCVHRHKINLHNLPLKLEQVALRHSEGNMHVKEKIEEKDLNIQILNKIELIERKMLDIEKVLKKI</sequence>
<keyword evidence="7" id="KW-0406">Ion transport</keyword>
<dbReference type="InterPro" id="IPR005821">
    <property type="entry name" value="Ion_trans_dom"/>
</dbReference>
<dbReference type="PANTHER" id="PTHR47143">
    <property type="entry name" value="TRANSIENT RECEPTOR POTENTIAL CATION CHANNEL PROTEIN PAINLESS"/>
    <property type="match status" value="1"/>
</dbReference>
<dbReference type="EMBL" id="CAXKWB010044471">
    <property type="protein sequence ID" value="CAL4160723.1"/>
    <property type="molecule type" value="Genomic_DNA"/>
</dbReference>
<feature type="domain" description="Ion transport" evidence="12">
    <location>
        <begin position="2"/>
        <end position="113"/>
    </location>
</feature>
<evidence type="ECO:0000256" key="9">
    <source>
        <dbReference type="ARBA" id="ARBA00023180"/>
    </source>
</evidence>
<proteinExistence type="predicted"/>
<reference evidence="13 14" key="1">
    <citation type="submission" date="2024-05" db="EMBL/GenBank/DDBJ databases">
        <authorList>
            <person name="Wallberg A."/>
        </authorList>
    </citation>
    <scope>NUCLEOTIDE SEQUENCE [LARGE SCALE GENOMIC DNA]</scope>
</reference>
<protein>
    <recommendedName>
        <fullName evidence="12">Ion transport domain-containing protein</fullName>
    </recommendedName>
</protein>
<feature type="non-terminal residue" evidence="13">
    <location>
        <position position="1"/>
    </location>
</feature>
<dbReference type="InterPro" id="IPR052076">
    <property type="entry name" value="TRP_cation_channel"/>
</dbReference>
<keyword evidence="3 11" id="KW-0812">Transmembrane</keyword>
<keyword evidence="9" id="KW-0325">Glycoprotein</keyword>
<dbReference type="Gene3D" id="1.10.287.70">
    <property type="match status" value="1"/>
</dbReference>
<keyword evidence="2" id="KW-0813">Transport</keyword>
<comment type="subcellular location">
    <subcellularLocation>
        <location evidence="1">Membrane</location>
        <topology evidence="1">Multi-pass membrane protein</topology>
    </subcellularLocation>
</comment>
<evidence type="ECO:0000256" key="10">
    <source>
        <dbReference type="ARBA" id="ARBA00023303"/>
    </source>
</evidence>
<gene>
    <name evidence="13" type="ORF">MNOR_LOCUS32536</name>
</gene>
<dbReference type="GO" id="GO:1902495">
    <property type="term" value="C:transmembrane transporter complex"/>
    <property type="evidence" value="ECO:0007669"/>
    <property type="project" value="TreeGrafter"/>
</dbReference>
<comment type="caution">
    <text evidence="13">The sequence shown here is derived from an EMBL/GenBank/DDBJ whole genome shotgun (WGS) entry which is preliminary data.</text>
</comment>
<feature type="non-terminal residue" evidence="13">
    <location>
        <position position="298"/>
    </location>
</feature>
<keyword evidence="14" id="KW-1185">Reference proteome</keyword>
<evidence type="ECO:0000313" key="13">
    <source>
        <dbReference type="EMBL" id="CAL4160723.1"/>
    </source>
</evidence>
<dbReference type="AlphaFoldDB" id="A0AAV2S5J1"/>
<keyword evidence="8 11" id="KW-0472">Membrane</keyword>
<dbReference type="PANTHER" id="PTHR47143:SF1">
    <property type="entry name" value="ION_TRANS DOMAIN-CONTAINING PROTEIN"/>
    <property type="match status" value="1"/>
</dbReference>
<evidence type="ECO:0000256" key="11">
    <source>
        <dbReference type="SAM" id="Phobius"/>
    </source>
</evidence>